<dbReference type="CDD" id="cd05258">
    <property type="entry name" value="CDP_TE_SDR_e"/>
    <property type="match status" value="1"/>
</dbReference>
<organism evidence="3 4">
    <name type="scientific">Pedobacter planticolens</name>
    <dbReference type="NCBI Taxonomy" id="2679964"/>
    <lineage>
        <taxon>Bacteria</taxon>
        <taxon>Pseudomonadati</taxon>
        <taxon>Bacteroidota</taxon>
        <taxon>Sphingobacteriia</taxon>
        <taxon>Sphingobacteriales</taxon>
        <taxon>Sphingobacteriaceae</taxon>
        <taxon>Pedobacter</taxon>
    </lineage>
</organism>
<feature type="domain" description="NAD-dependent epimerase/dehydratase" evidence="2">
    <location>
        <begin position="4"/>
        <end position="278"/>
    </location>
</feature>
<dbReference type="RefSeq" id="WP_182922575.1">
    <property type="nucleotide sequence ID" value="NZ_WNXD01000002.1"/>
</dbReference>
<dbReference type="SUPFAM" id="SSF51735">
    <property type="entry name" value="NAD(P)-binding Rossmann-fold domains"/>
    <property type="match status" value="1"/>
</dbReference>
<proteinExistence type="inferred from homology"/>
<comment type="similarity">
    <text evidence="1">Belongs to the NAD(P)-dependent epimerase/dehydratase family.</text>
</comment>
<evidence type="ECO:0000256" key="1">
    <source>
        <dbReference type="ARBA" id="ARBA00007637"/>
    </source>
</evidence>
<evidence type="ECO:0000313" key="4">
    <source>
        <dbReference type="Proteomes" id="UP000601055"/>
    </source>
</evidence>
<sequence length="355" mass="40620">MEIALITGSAGLIGSESVAFFADKFDLIIGIDNNLRQYFFGAESSTEWNKNRLSETYTNYRHYNADIRNPEELAAIFQEYGTDIKMVIHTAAQPSHDWAAKEPFTDFTVNANGTLNMLEMTRLNCPDAVFIFTSTNKVYGDNPNFLPLIETETRWEIDESHPYFKNGIDEQLSIDHTKHSLFGASKVAADVLVQEYGRYFGMKTGIFRGGCLTGPNHSGAQLHGFLSYLMKCAITNNHYTIFGYKGKQVRDNIHSYDLVNMFWHFYQSPRAGEVYNAGGGRYANCSMIEAIKLCEKISGNKMQYSYTDDNRIGDHIWYVSDLSKFKTHYPNWNWTFDLTTTLSQIHESMSERLRK</sequence>
<dbReference type="EMBL" id="WNXD01000002">
    <property type="protein sequence ID" value="MBB2145895.1"/>
    <property type="molecule type" value="Genomic_DNA"/>
</dbReference>
<dbReference type="Pfam" id="PF01370">
    <property type="entry name" value="Epimerase"/>
    <property type="match status" value="1"/>
</dbReference>
<comment type="caution">
    <text evidence="3">The sequence shown here is derived from an EMBL/GenBank/DDBJ whole genome shotgun (WGS) entry which is preliminary data.</text>
</comment>
<protein>
    <submittedName>
        <fullName evidence="3">NAD-dependent epimerase/dehydratase family protein</fullName>
    </submittedName>
</protein>
<evidence type="ECO:0000313" key="3">
    <source>
        <dbReference type="EMBL" id="MBB2145895.1"/>
    </source>
</evidence>
<keyword evidence="4" id="KW-1185">Reference proteome</keyword>
<dbReference type="InterPro" id="IPR001509">
    <property type="entry name" value="Epimerase_deHydtase"/>
</dbReference>
<accession>A0A923E0A2</accession>
<dbReference type="AlphaFoldDB" id="A0A923E0A2"/>
<dbReference type="InterPro" id="IPR036291">
    <property type="entry name" value="NAD(P)-bd_dom_sf"/>
</dbReference>
<evidence type="ECO:0000259" key="2">
    <source>
        <dbReference type="Pfam" id="PF01370"/>
    </source>
</evidence>
<dbReference type="PANTHER" id="PTHR43000">
    <property type="entry name" value="DTDP-D-GLUCOSE 4,6-DEHYDRATASE-RELATED"/>
    <property type="match status" value="1"/>
</dbReference>
<name>A0A923E0A2_9SPHI</name>
<dbReference type="Proteomes" id="UP000601055">
    <property type="component" value="Unassembled WGS sequence"/>
</dbReference>
<reference evidence="3" key="1">
    <citation type="submission" date="2019-11" db="EMBL/GenBank/DDBJ databases">
        <title>Description of Pedobacter sp. LMG 31464T.</title>
        <authorList>
            <person name="Carlier A."/>
            <person name="Qi S."/>
            <person name="Vandamme P."/>
        </authorList>
    </citation>
    <scope>NUCLEOTIDE SEQUENCE</scope>
    <source>
        <strain evidence="3">LMG 31464</strain>
    </source>
</reference>
<dbReference type="Gene3D" id="3.40.50.720">
    <property type="entry name" value="NAD(P)-binding Rossmann-like Domain"/>
    <property type="match status" value="1"/>
</dbReference>
<gene>
    <name evidence="3" type="ORF">GM921_10385</name>
</gene>